<feature type="compositionally biased region" description="Polar residues" evidence="1">
    <location>
        <begin position="25"/>
        <end position="35"/>
    </location>
</feature>
<feature type="region of interest" description="Disordered" evidence="1">
    <location>
        <begin position="277"/>
        <end position="333"/>
    </location>
</feature>
<dbReference type="SUPFAM" id="SSF47459">
    <property type="entry name" value="HLH, helix-loop-helix DNA-binding domain"/>
    <property type="match status" value="1"/>
</dbReference>
<dbReference type="OMA" id="MQHKQLS"/>
<feature type="compositionally biased region" description="Low complexity" evidence="1">
    <location>
        <begin position="250"/>
        <end position="259"/>
    </location>
</feature>
<evidence type="ECO:0000256" key="1">
    <source>
        <dbReference type="SAM" id="MobiDB-lite"/>
    </source>
</evidence>
<feature type="compositionally biased region" description="Polar residues" evidence="1">
    <location>
        <begin position="441"/>
        <end position="454"/>
    </location>
</feature>
<dbReference type="AlphaFoldDB" id="A0A1Y2MCL7"/>
<dbReference type="InterPro" id="IPR040112">
    <property type="entry name" value="WetA"/>
</dbReference>
<evidence type="ECO:0000313" key="3">
    <source>
        <dbReference type="EMBL" id="OSS53866.1"/>
    </source>
</evidence>
<dbReference type="InterPro" id="IPR011598">
    <property type="entry name" value="bHLH_dom"/>
</dbReference>
<feature type="compositionally biased region" description="Basic and acidic residues" evidence="1">
    <location>
        <begin position="43"/>
        <end position="52"/>
    </location>
</feature>
<protein>
    <recommendedName>
        <fullName evidence="2">BHLH domain-containing protein</fullName>
    </recommendedName>
</protein>
<feature type="region of interest" description="Disordered" evidence="1">
    <location>
        <begin position="441"/>
        <end position="480"/>
    </location>
</feature>
<dbReference type="PANTHER" id="PTHR22934">
    <property type="entry name" value="PROTEIN ESC1/WETA-RELATED"/>
    <property type="match status" value="1"/>
</dbReference>
<dbReference type="InterPro" id="IPR036638">
    <property type="entry name" value="HLH_DNA-bd_sf"/>
</dbReference>
<evidence type="ECO:0000313" key="4">
    <source>
        <dbReference type="Proteomes" id="UP000193240"/>
    </source>
</evidence>
<dbReference type="InParanoid" id="A0A1Y2MCL7"/>
<feature type="compositionally biased region" description="Polar residues" evidence="1">
    <location>
        <begin position="187"/>
        <end position="203"/>
    </location>
</feature>
<gene>
    <name evidence="3" type="ORF">B5807_00903</name>
</gene>
<feature type="compositionally biased region" description="Polar residues" evidence="1">
    <location>
        <begin position="54"/>
        <end position="79"/>
    </location>
</feature>
<feature type="domain" description="BHLH" evidence="2">
    <location>
        <begin position="329"/>
        <end position="380"/>
    </location>
</feature>
<feature type="region of interest" description="Disordered" evidence="1">
    <location>
        <begin position="1"/>
        <end position="110"/>
    </location>
</feature>
<dbReference type="Proteomes" id="UP000193240">
    <property type="component" value="Unassembled WGS sequence"/>
</dbReference>
<feature type="compositionally biased region" description="Polar residues" evidence="1">
    <location>
        <begin position="1"/>
        <end position="17"/>
    </location>
</feature>
<dbReference type="EMBL" id="KZ107838">
    <property type="protein sequence ID" value="OSS53866.1"/>
    <property type="molecule type" value="Genomic_DNA"/>
</dbReference>
<feature type="compositionally biased region" description="Polar residues" evidence="1">
    <location>
        <begin position="316"/>
        <end position="326"/>
    </location>
</feature>
<reference evidence="3 4" key="1">
    <citation type="journal article" date="2017" name="Genome Announc.">
        <title>Genome sequence of the saprophytic ascomycete Epicoccum nigrum ICMP 19927 strain isolated from New Zealand.</title>
        <authorList>
            <person name="Fokin M."/>
            <person name="Fleetwood D."/>
            <person name="Weir B.S."/>
            <person name="Villas-Boas S.G."/>
        </authorList>
    </citation>
    <scope>NUCLEOTIDE SEQUENCE [LARGE SCALE GENOMIC DNA]</scope>
    <source>
        <strain evidence="3 4">ICMP 19927</strain>
    </source>
</reference>
<dbReference type="Pfam" id="PF00010">
    <property type="entry name" value="HLH"/>
    <property type="match status" value="1"/>
</dbReference>
<dbReference type="GO" id="GO:0046983">
    <property type="term" value="F:protein dimerization activity"/>
    <property type="evidence" value="ECO:0007669"/>
    <property type="project" value="InterPro"/>
</dbReference>
<feature type="compositionally biased region" description="Low complexity" evidence="1">
    <location>
        <begin position="456"/>
        <end position="480"/>
    </location>
</feature>
<proteinExistence type="predicted"/>
<sequence>MDTVSQQRSTAPSNGSHLQALPSIASLTSSLSPAEQSPVRFRQHSESREARDSGNWSISQSKHSSTVSNNMGLQLQTILNAEDSPTRNVPDTPSSVRHQAAHAQQPSVPFPSLNQGFGDNRLSIDASSHFDSRRSSVDSRMNVGMGHLQISPASPYDSQNASRVSLVSNLQQQRGITNPDARINGASPLSPQVRTSSVRSSNPPRRAPVINPNPRSVSGMPDPMAAAPTKGYAWAFPAEFEPDERRHSSSGESSAGNSHIPSRQNSFAASINSSIYTTDSQLPSGQKRLDNDISTTHHHSMQHRSVTSLQGLDPNSMGQGSGNYSRTPELRVSHKMAERKRRSEMKNLFDELNQILPNSPGSKSSKWEILTKSIEYIKNLGRAHDAARAENARLRPEADHCRQAQEEIQLLKNELTAMWTTMRRIDPSSPHVYGSMTSMLAQQQGNTPASTSNVLPPLQQQQQQCQAQPPPQQAQWNAQAPTAMQGVEFGGMRPYEHPHR</sequence>
<feature type="region of interest" description="Disordered" evidence="1">
    <location>
        <begin position="174"/>
        <end position="224"/>
    </location>
</feature>
<dbReference type="STRING" id="105696.A0A1Y2MCL7"/>
<accession>A0A1Y2MCL7</accession>
<name>A0A1Y2MCL7_EPING</name>
<evidence type="ECO:0000259" key="2">
    <source>
        <dbReference type="PROSITE" id="PS50888"/>
    </source>
</evidence>
<organism evidence="3 4">
    <name type="scientific">Epicoccum nigrum</name>
    <name type="common">Soil fungus</name>
    <name type="synonym">Epicoccum purpurascens</name>
    <dbReference type="NCBI Taxonomy" id="105696"/>
    <lineage>
        <taxon>Eukaryota</taxon>
        <taxon>Fungi</taxon>
        <taxon>Dikarya</taxon>
        <taxon>Ascomycota</taxon>
        <taxon>Pezizomycotina</taxon>
        <taxon>Dothideomycetes</taxon>
        <taxon>Pleosporomycetidae</taxon>
        <taxon>Pleosporales</taxon>
        <taxon>Pleosporineae</taxon>
        <taxon>Didymellaceae</taxon>
        <taxon>Epicoccum</taxon>
    </lineage>
</organism>
<dbReference type="Gene3D" id="4.10.280.10">
    <property type="entry name" value="Helix-loop-helix DNA-binding domain"/>
    <property type="match status" value="1"/>
</dbReference>
<dbReference type="SMART" id="SM00353">
    <property type="entry name" value="HLH"/>
    <property type="match status" value="1"/>
</dbReference>
<dbReference type="PROSITE" id="PS50888">
    <property type="entry name" value="BHLH"/>
    <property type="match status" value="1"/>
</dbReference>
<keyword evidence="4" id="KW-1185">Reference proteome</keyword>
<dbReference type="PANTHER" id="PTHR22934:SF23">
    <property type="entry name" value="ZF-C3H1 DOMAIN-CONTAINING PROTEIN"/>
    <property type="match status" value="1"/>
</dbReference>
<feature type="region of interest" description="Disordered" evidence="1">
    <location>
        <begin position="243"/>
        <end position="263"/>
    </location>
</feature>
<feature type="compositionally biased region" description="Polar residues" evidence="1">
    <location>
        <begin position="86"/>
        <end position="110"/>
    </location>
</feature>